<dbReference type="AlphaFoldDB" id="A0A2S7FFN6"/>
<evidence type="ECO:0000313" key="7">
    <source>
        <dbReference type="EMBL" id="PPV18017.1"/>
    </source>
</evidence>
<dbReference type="RefSeq" id="WP_043661610.1">
    <property type="nucleotide sequence ID" value="NZ_BKBC01000021.1"/>
</dbReference>
<dbReference type="InterPro" id="IPR011051">
    <property type="entry name" value="RmlC_Cupin_sf"/>
</dbReference>
<dbReference type="Pfam" id="PF07883">
    <property type="entry name" value="Cupin_2"/>
    <property type="match status" value="1"/>
</dbReference>
<keyword evidence="3" id="KW-0804">Transcription</keyword>
<evidence type="ECO:0000256" key="1">
    <source>
        <dbReference type="ARBA" id="ARBA00023015"/>
    </source>
</evidence>
<dbReference type="EMBL" id="BKBC01000021">
    <property type="protein sequence ID" value="GEQ21330.1"/>
    <property type="molecule type" value="Genomic_DNA"/>
</dbReference>
<protein>
    <submittedName>
        <fullName evidence="7">DNA-binding protein</fullName>
    </submittedName>
    <submittedName>
        <fullName evidence="6">Helix-turn-helix domain-containing protein</fullName>
    </submittedName>
    <submittedName>
        <fullName evidence="5">Transcriptional regulator</fullName>
    </submittedName>
</protein>
<dbReference type="PANTHER" id="PTHR46797">
    <property type="entry name" value="HTH-TYPE TRANSCRIPTIONAL REGULATOR"/>
    <property type="match status" value="1"/>
</dbReference>
<dbReference type="Gene3D" id="1.10.260.40">
    <property type="entry name" value="lambda repressor-like DNA-binding domains"/>
    <property type="match status" value="1"/>
</dbReference>
<sequence>MENLTLVIGNKLKNIRNSRNLSLDDVAELTGVSKAMLGQIERGKSNPTVSTLWKISTGLRVSFSSFIDESKEELKVINIDEIEPVIEEDSTMKLYPIFPFDPNSGVEIFTIELEKGCIHESSSHNSGVEEYIIVTEGEIEMTIGEENFILKKGCSIKFMADKNHTYKNLNEDKAVFQNIIFYR</sequence>
<evidence type="ECO:0000313" key="8">
    <source>
        <dbReference type="Proteomes" id="UP000238081"/>
    </source>
</evidence>
<comment type="caution">
    <text evidence="7">The sequence shown here is derived from an EMBL/GenBank/DDBJ whole genome shotgun (WGS) entry which is preliminary data.</text>
</comment>
<evidence type="ECO:0000256" key="3">
    <source>
        <dbReference type="ARBA" id="ARBA00023163"/>
    </source>
</evidence>
<reference evidence="7 8" key="1">
    <citation type="submission" date="2016-01" db="EMBL/GenBank/DDBJ databases">
        <title>Characterization of the Clostridium difficile lineages that are prevalent in Hong Kong and China.</title>
        <authorList>
            <person name="Kwok J.S.-L."/>
            <person name="Lam W.-Y."/>
            <person name="Ip M."/>
            <person name="Chan T.-F."/>
            <person name="Hawkey P.M."/>
            <person name="Tsui S.K.-W."/>
        </authorList>
    </citation>
    <scope>NUCLEOTIDE SEQUENCE [LARGE SCALE GENOMIC DNA]</scope>
    <source>
        <strain evidence="7 8">300064</strain>
    </source>
</reference>
<dbReference type="Proteomes" id="UP000321089">
    <property type="component" value="Unassembled WGS sequence"/>
</dbReference>
<dbReference type="PROSITE" id="PS50943">
    <property type="entry name" value="HTH_CROC1"/>
    <property type="match status" value="1"/>
</dbReference>
<evidence type="ECO:0000259" key="4">
    <source>
        <dbReference type="PROSITE" id="PS50943"/>
    </source>
</evidence>
<dbReference type="InterPro" id="IPR013096">
    <property type="entry name" value="Cupin_2"/>
</dbReference>
<dbReference type="EMBL" id="WOFV02000022">
    <property type="protein sequence ID" value="NAS17958.1"/>
    <property type="molecule type" value="Genomic_DNA"/>
</dbReference>
<evidence type="ECO:0000313" key="6">
    <source>
        <dbReference type="EMBL" id="NAS17958.1"/>
    </source>
</evidence>
<dbReference type="CDD" id="cd00093">
    <property type="entry name" value="HTH_XRE"/>
    <property type="match status" value="1"/>
</dbReference>
<dbReference type="Proteomes" id="UP000474042">
    <property type="component" value="Unassembled WGS sequence"/>
</dbReference>
<dbReference type="GO" id="GO:0003700">
    <property type="term" value="F:DNA-binding transcription factor activity"/>
    <property type="evidence" value="ECO:0007669"/>
    <property type="project" value="TreeGrafter"/>
</dbReference>
<reference evidence="6 10" key="3">
    <citation type="submission" date="2020-01" db="EMBL/GenBank/DDBJ databases">
        <title>Genome sequence of a 1,3-propanediol producer, Clostridium butyricum S3.</title>
        <authorList>
            <person name="Zhou J."/>
        </authorList>
    </citation>
    <scope>NUCLEOTIDE SEQUENCE [LARGE SCALE GENOMIC DNA]</scope>
    <source>
        <strain evidence="6 10">S3</strain>
    </source>
</reference>
<keyword evidence="1" id="KW-0805">Transcription regulation</keyword>
<dbReference type="SMART" id="SM00530">
    <property type="entry name" value="HTH_XRE"/>
    <property type="match status" value="1"/>
</dbReference>
<gene>
    <name evidence="7" type="ORF">AWN73_01010</name>
    <name evidence="5" type="ORF">CBU02nite_18360</name>
    <name evidence="6" type="ORF">GND98_008740</name>
</gene>
<evidence type="ECO:0000313" key="5">
    <source>
        <dbReference type="EMBL" id="GEQ21330.1"/>
    </source>
</evidence>
<dbReference type="EMBL" id="LRDH01000001">
    <property type="protein sequence ID" value="PPV18017.1"/>
    <property type="molecule type" value="Genomic_DNA"/>
</dbReference>
<dbReference type="CDD" id="cd02209">
    <property type="entry name" value="cupin_XRE_C"/>
    <property type="match status" value="1"/>
</dbReference>
<dbReference type="Pfam" id="PF01381">
    <property type="entry name" value="HTH_3"/>
    <property type="match status" value="1"/>
</dbReference>
<name>A0A2S7FFN6_CLOBU</name>
<organism evidence="7 8">
    <name type="scientific">Clostridium butyricum</name>
    <dbReference type="NCBI Taxonomy" id="1492"/>
    <lineage>
        <taxon>Bacteria</taxon>
        <taxon>Bacillati</taxon>
        <taxon>Bacillota</taxon>
        <taxon>Clostridia</taxon>
        <taxon>Eubacteriales</taxon>
        <taxon>Clostridiaceae</taxon>
        <taxon>Clostridium</taxon>
    </lineage>
</organism>
<dbReference type="PANTHER" id="PTHR46797:SF23">
    <property type="entry name" value="HTH-TYPE TRANSCRIPTIONAL REGULATOR SUTR"/>
    <property type="match status" value="1"/>
</dbReference>
<dbReference type="InterPro" id="IPR050807">
    <property type="entry name" value="TransReg_Diox_bact_type"/>
</dbReference>
<dbReference type="SUPFAM" id="SSF47413">
    <property type="entry name" value="lambda repressor-like DNA-binding domains"/>
    <property type="match status" value="1"/>
</dbReference>
<evidence type="ECO:0000256" key="2">
    <source>
        <dbReference type="ARBA" id="ARBA00023125"/>
    </source>
</evidence>
<dbReference type="SUPFAM" id="SSF51182">
    <property type="entry name" value="RmlC-like cupins"/>
    <property type="match status" value="1"/>
</dbReference>
<evidence type="ECO:0000313" key="9">
    <source>
        <dbReference type="Proteomes" id="UP000321089"/>
    </source>
</evidence>
<dbReference type="Proteomes" id="UP000238081">
    <property type="component" value="Unassembled WGS sequence"/>
</dbReference>
<dbReference type="GO" id="GO:0003677">
    <property type="term" value="F:DNA binding"/>
    <property type="evidence" value="ECO:0007669"/>
    <property type="project" value="UniProtKB-KW"/>
</dbReference>
<accession>A0A2S7FFN6</accession>
<dbReference type="Gene3D" id="2.60.120.10">
    <property type="entry name" value="Jelly Rolls"/>
    <property type="match status" value="1"/>
</dbReference>
<evidence type="ECO:0000313" key="10">
    <source>
        <dbReference type="Proteomes" id="UP000474042"/>
    </source>
</evidence>
<dbReference type="InterPro" id="IPR001387">
    <property type="entry name" value="Cro/C1-type_HTH"/>
</dbReference>
<dbReference type="GO" id="GO:0005829">
    <property type="term" value="C:cytosol"/>
    <property type="evidence" value="ECO:0007669"/>
    <property type="project" value="TreeGrafter"/>
</dbReference>
<reference evidence="5 9" key="2">
    <citation type="submission" date="2019-07" db="EMBL/GenBank/DDBJ databases">
        <title>Whole genome shotgun sequence of Clostridium butyricum NBRC 3858.</title>
        <authorList>
            <person name="Hosoyama A."/>
            <person name="Uohara A."/>
            <person name="Ohji S."/>
            <person name="Ichikawa N."/>
        </authorList>
    </citation>
    <scope>NUCLEOTIDE SEQUENCE [LARGE SCALE GENOMIC DNA]</scope>
    <source>
        <strain evidence="5 9">NBRC 3858</strain>
    </source>
</reference>
<dbReference type="InterPro" id="IPR010982">
    <property type="entry name" value="Lambda_DNA-bd_dom_sf"/>
</dbReference>
<keyword evidence="2 7" id="KW-0238">DNA-binding</keyword>
<proteinExistence type="predicted"/>
<dbReference type="InterPro" id="IPR014710">
    <property type="entry name" value="RmlC-like_jellyroll"/>
</dbReference>
<feature type="domain" description="HTH cro/C1-type" evidence="4">
    <location>
        <begin position="12"/>
        <end position="66"/>
    </location>
</feature>